<dbReference type="EMBL" id="HF935427">
    <property type="protein sequence ID" value="CCX30165.1"/>
    <property type="molecule type" value="Genomic_DNA"/>
</dbReference>
<dbReference type="eggNOG" id="KOG1430">
    <property type="taxonomic scope" value="Eukaryota"/>
</dbReference>
<sequence length="391" mass="44276">MADADSRPSVLIIGGLGFIGRFLAKYLHENKLASEIRIVDKQLPQLAWLAPEFEDACAAQFVQGDMSRDHTAEKALTRTDGSTFDYVFNCGGDNRFSQDDEIYKQRSLQLSVIAAKEAAKRGVKCWVELSSGAVYKPKREPRSETDKLDPWVRLAKYKLEAEEELKKIEGLNLVILRLANVYGPYCSKVIGTMLCMARVYQYLDEEMKWLWTKDLRTHTVHVQDVARALWHSADWYAGGKKNWDADKMGTTPIFNIVDSGDTNQGSMQAIISKIFNIKTGFHGTIVSNFAKLNLNSAVDEENDELLQPWGHLLTEANITRPGPINPYLEQELVRDSDLSLSGSRFIDVTGFKYEIPEVTEEGLREMIKSYESLNWWPPIDLKVKEPAEEAS</sequence>
<evidence type="ECO:0000313" key="3">
    <source>
        <dbReference type="Proteomes" id="UP000018144"/>
    </source>
</evidence>
<dbReference type="SUPFAM" id="SSF51735">
    <property type="entry name" value="NAD(P)-binding Rossmann-fold domains"/>
    <property type="match status" value="1"/>
</dbReference>
<dbReference type="Proteomes" id="UP000018144">
    <property type="component" value="Unassembled WGS sequence"/>
</dbReference>
<dbReference type="AlphaFoldDB" id="U4LLC6"/>
<dbReference type="InterPro" id="IPR036291">
    <property type="entry name" value="NAD(P)-bd_dom_sf"/>
</dbReference>
<organism evidence="2 3">
    <name type="scientific">Pyronema omphalodes (strain CBS 100304)</name>
    <name type="common">Pyronema confluens</name>
    <dbReference type="NCBI Taxonomy" id="1076935"/>
    <lineage>
        <taxon>Eukaryota</taxon>
        <taxon>Fungi</taxon>
        <taxon>Dikarya</taxon>
        <taxon>Ascomycota</taxon>
        <taxon>Pezizomycotina</taxon>
        <taxon>Pezizomycetes</taxon>
        <taxon>Pezizales</taxon>
        <taxon>Pyronemataceae</taxon>
        <taxon>Pyronema</taxon>
    </lineage>
</organism>
<dbReference type="PANTHER" id="PTHR43245">
    <property type="entry name" value="BIFUNCTIONAL POLYMYXIN RESISTANCE PROTEIN ARNA"/>
    <property type="match status" value="1"/>
</dbReference>
<dbReference type="STRING" id="1076935.U4LLC6"/>
<feature type="domain" description="NAD-dependent epimerase/dehydratase" evidence="1">
    <location>
        <begin position="10"/>
        <end position="241"/>
    </location>
</feature>
<dbReference type="Gene3D" id="3.40.50.720">
    <property type="entry name" value="NAD(P)-binding Rossmann-like Domain"/>
    <property type="match status" value="1"/>
</dbReference>
<dbReference type="Pfam" id="PF01370">
    <property type="entry name" value="Epimerase"/>
    <property type="match status" value="1"/>
</dbReference>
<protein>
    <recommendedName>
        <fullName evidence="1">NAD-dependent epimerase/dehydratase domain-containing protein</fullName>
    </recommendedName>
</protein>
<evidence type="ECO:0000313" key="2">
    <source>
        <dbReference type="EMBL" id="CCX30165.1"/>
    </source>
</evidence>
<gene>
    <name evidence="2" type="ORF">PCON_08267</name>
</gene>
<dbReference type="InterPro" id="IPR001509">
    <property type="entry name" value="Epimerase_deHydtase"/>
</dbReference>
<dbReference type="OMA" id="PQTAWLN"/>
<dbReference type="PANTHER" id="PTHR43245:SF11">
    <property type="entry name" value="LD23561P"/>
    <property type="match status" value="1"/>
</dbReference>
<proteinExistence type="predicted"/>
<name>U4LLC6_PYROM</name>
<dbReference type="InterPro" id="IPR050177">
    <property type="entry name" value="Lipid_A_modif_metabolic_enz"/>
</dbReference>
<dbReference type="OrthoDB" id="16464at2759"/>
<accession>U4LLC6</accession>
<reference evidence="2 3" key="1">
    <citation type="journal article" date="2013" name="PLoS Genet.">
        <title>The genome and development-dependent transcriptomes of Pyronema confluens: a window into fungal evolution.</title>
        <authorList>
            <person name="Traeger S."/>
            <person name="Altegoer F."/>
            <person name="Freitag M."/>
            <person name="Gabaldon T."/>
            <person name="Kempken F."/>
            <person name="Kumar A."/>
            <person name="Marcet-Houben M."/>
            <person name="Poggeler S."/>
            <person name="Stajich J.E."/>
            <person name="Nowrousian M."/>
        </authorList>
    </citation>
    <scope>NUCLEOTIDE SEQUENCE [LARGE SCALE GENOMIC DNA]</scope>
    <source>
        <strain evidence="3">CBS 100304</strain>
        <tissue evidence="2">Vegetative mycelium</tissue>
    </source>
</reference>
<evidence type="ECO:0000259" key="1">
    <source>
        <dbReference type="Pfam" id="PF01370"/>
    </source>
</evidence>
<keyword evidence="3" id="KW-1185">Reference proteome</keyword>